<dbReference type="RefSeq" id="XP_013345480.1">
    <property type="nucleotide sequence ID" value="XM_013490026.1"/>
</dbReference>
<dbReference type="Pfam" id="PF04802">
    <property type="entry name" value="PP4R3"/>
    <property type="match status" value="1"/>
</dbReference>
<dbReference type="STRING" id="1043005.A0A074YSA7"/>
<evidence type="ECO:0000256" key="3">
    <source>
        <dbReference type="SAM" id="MobiDB-lite"/>
    </source>
</evidence>
<feature type="compositionally biased region" description="Polar residues" evidence="3">
    <location>
        <begin position="658"/>
        <end position="673"/>
    </location>
</feature>
<feature type="compositionally biased region" description="Low complexity" evidence="3">
    <location>
        <begin position="803"/>
        <end position="812"/>
    </location>
</feature>
<sequence length="875" mass="97586">MMALAAPALNDRKRVKVYELKNNDWYDRGTGFCAGQVLDNDEARIFVQSEDDAQRMLLETRISRDDGYQRQQDTLIVWTEPSGIDMALSFQEADGCAQIWEFITDIQQRMLALHPNEYDGLSDELVDGQGLLLPMPELANLHQVQETMRAASQTTHGRDALVKFVMAPETQYLSKLLPLVELAEHVEDIQALHRLCTIMKTLILLNDTSIIELTVSDHAILGVVGALEYDPDFPSHKANHRHYLADGSRFKEVVAIDNPVIKNKIHATYRLQYLKDVVLARILDDPTFTVLNSLIFYNQVDIVNHIQSSKDFIQELFTIFTTPDSDDQRKKDAVHFIQTCCSVAKSIQAQSRAHLFQNFIHGGLLEVVTYALRHHQASVRVAGTDILVALIDHDPVMMRSHIFRSINQKTKPLTDTLIELLLVEVDLGVKAQMADAIKVLLDPHASSTSMDMLGRTNGDFMAKMRGANPNSSAQMESFVDKFYNDGAKRLFQPLKDLEHSQNLHTLSVQEASLFVHLVEILCFFIRQHNFRSKYYILAESLHCRIAQLLSCPQKHLKLTALKWFRTCVGLNDEHHNKDLITKGVFDPILDIVYQTMPRDNLLNSASLELFEFIKRENLKQLIIPLVEGYREKLLGITYVNTFGALVLKYEQIQSGYNPDETSFSTQGGDTPNRSLAAGGQRWQGLKDADAEEEAYFNANSDEETEDEGPSSLPETTAAKIAEGGPPVRPLVSYPEDEDEDTMELLAASPGAPGEKKESSVESTTPETLGSPQSIVPEKRRREDDDEDDLEKLVGAVPAKRRSSVSSIGSVRSDMSAANLDSPTSTQQPNGTGMPMLRRKGSLRSKDGSPGPQKGISIGPISLSLSGKTGNEESGG</sequence>
<dbReference type="InParanoid" id="A0A074YSA7"/>
<organism evidence="6 7">
    <name type="scientific">Aureobasidium subglaciale (strain EXF-2481)</name>
    <name type="common">Aureobasidium pullulans var. subglaciale</name>
    <dbReference type="NCBI Taxonomy" id="1043005"/>
    <lineage>
        <taxon>Eukaryota</taxon>
        <taxon>Fungi</taxon>
        <taxon>Dikarya</taxon>
        <taxon>Ascomycota</taxon>
        <taxon>Pezizomycotina</taxon>
        <taxon>Dothideomycetes</taxon>
        <taxon>Dothideomycetidae</taxon>
        <taxon>Dothideales</taxon>
        <taxon>Saccotheciaceae</taxon>
        <taxon>Aureobasidium</taxon>
    </lineage>
</organism>
<evidence type="ECO:0000256" key="2">
    <source>
        <dbReference type="ARBA" id="ARBA00023242"/>
    </source>
</evidence>
<feature type="compositionally biased region" description="Polar residues" evidence="3">
    <location>
        <begin position="760"/>
        <end position="773"/>
    </location>
</feature>
<dbReference type="InterPro" id="IPR055236">
    <property type="entry name" value="EVH1_PP4R3"/>
</dbReference>
<gene>
    <name evidence="6" type="ORF">AUEXF2481DRAFT_63961</name>
</gene>
<dbReference type="PANTHER" id="PTHR23318:SF0">
    <property type="entry name" value="SERINE_THREONINE-PROTEIN PHOSPHATASE 4 REGULATORY SUBUNIT 3"/>
    <property type="match status" value="1"/>
</dbReference>
<dbReference type="HOGENOM" id="CLU_004909_0_1_1"/>
<feature type="compositionally biased region" description="Polar residues" evidence="3">
    <location>
        <begin position="818"/>
        <end position="830"/>
    </location>
</feature>
<proteinExistence type="predicted"/>
<evidence type="ECO:0000259" key="4">
    <source>
        <dbReference type="Pfam" id="PF04802"/>
    </source>
</evidence>
<dbReference type="Gene3D" id="2.30.29.30">
    <property type="entry name" value="Pleckstrin-homology domain (PH domain)/Phosphotyrosine-binding domain (PTB)"/>
    <property type="match status" value="1"/>
</dbReference>
<dbReference type="InterPro" id="IPR006887">
    <property type="entry name" value="P4R3-like_central_dom"/>
</dbReference>
<dbReference type="Proteomes" id="UP000030641">
    <property type="component" value="Unassembled WGS sequence"/>
</dbReference>
<dbReference type="GO" id="GO:0005654">
    <property type="term" value="C:nucleoplasm"/>
    <property type="evidence" value="ECO:0007669"/>
    <property type="project" value="TreeGrafter"/>
</dbReference>
<dbReference type="InterPro" id="IPR011993">
    <property type="entry name" value="PH-like_dom_sf"/>
</dbReference>
<dbReference type="GO" id="GO:0072542">
    <property type="term" value="F:protein phosphatase activator activity"/>
    <property type="evidence" value="ECO:0007669"/>
    <property type="project" value="TreeGrafter"/>
</dbReference>
<dbReference type="InterPro" id="IPR051137">
    <property type="entry name" value="PP4R3-like"/>
</dbReference>
<comment type="subcellular location">
    <subcellularLocation>
        <location evidence="1">Nucleus</location>
    </subcellularLocation>
</comment>
<keyword evidence="7" id="KW-1185">Reference proteome</keyword>
<evidence type="ECO:0000256" key="1">
    <source>
        <dbReference type="ARBA" id="ARBA00004123"/>
    </source>
</evidence>
<name>A0A074YSA7_AURSE</name>
<feature type="domain" description="Serine/threonine-protein phosphatase 4 regulatory subunit 3-like central" evidence="4">
    <location>
        <begin position="144"/>
        <end position="651"/>
    </location>
</feature>
<dbReference type="GeneID" id="25369849"/>
<reference evidence="6 7" key="1">
    <citation type="journal article" date="2014" name="BMC Genomics">
        <title>Genome sequencing of four Aureobasidium pullulans varieties: biotechnological potential, stress tolerance, and description of new species.</title>
        <authorList>
            <person name="Gostin Ar C."/>
            <person name="Ohm R.A."/>
            <person name="Kogej T."/>
            <person name="Sonjak S."/>
            <person name="Turk M."/>
            <person name="Zajc J."/>
            <person name="Zalar P."/>
            <person name="Grube M."/>
            <person name="Sun H."/>
            <person name="Han J."/>
            <person name="Sharma A."/>
            <person name="Chiniquy J."/>
            <person name="Ngan C.Y."/>
            <person name="Lipzen A."/>
            <person name="Barry K."/>
            <person name="Grigoriev I.V."/>
            <person name="Gunde-Cimerman N."/>
        </authorList>
    </citation>
    <scope>NUCLEOTIDE SEQUENCE [LARGE SCALE GENOMIC DNA]</scope>
    <source>
        <strain evidence="6 7">EXF-2481</strain>
    </source>
</reference>
<dbReference type="EMBL" id="KL584755">
    <property type="protein sequence ID" value="KEQ97002.1"/>
    <property type="molecule type" value="Genomic_DNA"/>
</dbReference>
<dbReference type="GO" id="GO:0006974">
    <property type="term" value="P:DNA damage response"/>
    <property type="evidence" value="ECO:0007669"/>
    <property type="project" value="TreeGrafter"/>
</dbReference>
<feature type="domain" description="PP4R3 EVH1-like" evidence="5">
    <location>
        <begin position="12"/>
        <end position="111"/>
    </location>
</feature>
<dbReference type="PANTHER" id="PTHR23318">
    <property type="entry name" value="ATP SYNTHASE GAMMA-RELATED"/>
    <property type="match status" value="1"/>
</dbReference>
<dbReference type="Pfam" id="PF22972">
    <property type="entry name" value="EVH1_PP4R3"/>
    <property type="match status" value="1"/>
</dbReference>
<protein>
    <submittedName>
        <fullName evidence="6">Uncharacterized protein</fullName>
    </submittedName>
</protein>
<keyword evidence="2" id="KW-0539">Nucleus</keyword>
<dbReference type="GO" id="GO:0030289">
    <property type="term" value="C:protein phosphatase 4 complex"/>
    <property type="evidence" value="ECO:0007669"/>
    <property type="project" value="TreeGrafter"/>
</dbReference>
<evidence type="ECO:0000313" key="6">
    <source>
        <dbReference type="EMBL" id="KEQ97002.1"/>
    </source>
</evidence>
<dbReference type="AlphaFoldDB" id="A0A074YSA7"/>
<dbReference type="OrthoDB" id="27483at2759"/>
<evidence type="ECO:0000313" key="7">
    <source>
        <dbReference type="Proteomes" id="UP000030641"/>
    </source>
</evidence>
<dbReference type="SUPFAM" id="SSF48371">
    <property type="entry name" value="ARM repeat"/>
    <property type="match status" value="1"/>
</dbReference>
<dbReference type="SUPFAM" id="SSF50729">
    <property type="entry name" value="PH domain-like"/>
    <property type="match status" value="1"/>
</dbReference>
<dbReference type="OMA" id="ALMTHNN"/>
<feature type="compositionally biased region" description="Acidic residues" evidence="3">
    <location>
        <begin position="689"/>
        <end position="708"/>
    </location>
</feature>
<evidence type="ECO:0000259" key="5">
    <source>
        <dbReference type="Pfam" id="PF22972"/>
    </source>
</evidence>
<feature type="region of interest" description="Disordered" evidence="3">
    <location>
        <begin position="658"/>
        <end position="875"/>
    </location>
</feature>
<dbReference type="InterPro" id="IPR016024">
    <property type="entry name" value="ARM-type_fold"/>
</dbReference>
<dbReference type="FunCoup" id="A0A074YSA7">
    <property type="interactions" value="882"/>
</dbReference>
<feature type="compositionally biased region" description="Low complexity" evidence="3">
    <location>
        <begin position="854"/>
        <end position="866"/>
    </location>
</feature>
<accession>A0A074YSA7</accession>